<keyword evidence="2 6" id="KW-0812">Transmembrane</keyword>
<sequence length="265" mass="30153">MNFSILLSLLVSVCSLVQAEVGSVFSTDFEGYWSSVLESSIDNHLNELVKYATQDEPMIIFQFDNYKLNSLLWKGSSGKYRFLEDKFYFPRHSVVFNKDYILEENSDYSIVDLHGKLNDEYLESLNSVQPGSKVVLIRFNDNQYDLAQLDQFLSKSQEQLAKILPNTRNIALQFFDRSTGSSKGKNRQARDEPDQRVGSTPESIDKKPDSDDENASKLFTEGLLSCLLISGILLWILVIAIYWLVSLDISYGALQKSTNPLKKTN</sequence>
<evidence type="ECO:0000256" key="4">
    <source>
        <dbReference type="ARBA" id="ARBA00023136"/>
    </source>
</evidence>
<protein>
    <submittedName>
        <fullName evidence="9">HDL045Cp</fullName>
    </submittedName>
</protein>
<feature type="chain" id="PRO_5007066933" evidence="7">
    <location>
        <begin position="20"/>
        <end position="265"/>
    </location>
</feature>
<evidence type="ECO:0000256" key="1">
    <source>
        <dbReference type="ARBA" id="ARBA00004167"/>
    </source>
</evidence>
<accession>A0A0X8HSJ9</accession>
<evidence type="ECO:0000256" key="5">
    <source>
        <dbReference type="SAM" id="MobiDB-lite"/>
    </source>
</evidence>
<evidence type="ECO:0000256" key="7">
    <source>
        <dbReference type="SAM" id="SignalP"/>
    </source>
</evidence>
<name>A0A0X8HSJ9_9SACH</name>
<feature type="transmembrane region" description="Helical" evidence="6">
    <location>
        <begin position="222"/>
        <end position="245"/>
    </location>
</feature>
<evidence type="ECO:0000313" key="9">
    <source>
        <dbReference type="EMBL" id="AMD20699.1"/>
    </source>
</evidence>
<dbReference type="RefSeq" id="XP_017987695.1">
    <property type="nucleotide sequence ID" value="XM_018131727.1"/>
</dbReference>
<feature type="domain" description="V-type proton ATPase subunit S1/VOA1 transmembrane" evidence="8">
    <location>
        <begin position="218"/>
        <end position="256"/>
    </location>
</feature>
<evidence type="ECO:0000313" key="10">
    <source>
        <dbReference type="Proteomes" id="UP000243052"/>
    </source>
</evidence>
<proteinExistence type="predicted"/>
<keyword evidence="3 6" id="KW-1133">Transmembrane helix</keyword>
<dbReference type="GeneID" id="28723957"/>
<dbReference type="InterPro" id="IPR046756">
    <property type="entry name" value="VAS1/VOA1_TM"/>
</dbReference>
<evidence type="ECO:0000256" key="3">
    <source>
        <dbReference type="ARBA" id="ARBA00022989"/>
    </source>
</evidence>
<gene>
    <name evidence="9" type="ORF">AW171_hschr42604</name>
</gene>
<dbReference type="AlphaFoldDB" id="A0A0X8HSJ9"/>
<dbReference type="Proteomes" id="UP000243052">
    <property type="component" value="Chromosome iv"/>
</dbReference>
<reference evidence="9 10" key="1">
    <citation type="submission" date="2016-01" db="EMBL/GenBank/DDBJ databases">
        <title>Genome sequence of the yeast Holleya sinecauda.</title>
        <authorList>
            <person name="Dietrich F.S."/>
        </authorList>
    </citation>
    <scope>NUCLEOTIDE SEQUENCE [LARGE SCALE GENOMIC DNA]</scope>
    <source>
        <strain evidence="9 10">ATCC 58844</strain>
    </source>
</reference>
<keyword evidence="10" id="KW-1185">Reference proteome</keyword>
<dbReference type="STRING" id="45286.A0A0X8HSJ9"/>
<feature type="signal peptide" evidence="7">
    <location>
        <begin position="1"/>
        <end position="19"/>
    </location>
</feature>
<dbReference type="EMBL" id="CP014244">
    <property type="protein sequence ID" value="AMD20699.1"/>
    <property type="molecule type" value="Genomic_DNA"/>
</dbReference>
<dbReference type="GO" id="GO:0016020">
    <property type="term" value="C:membrane"/>
    <property type="evidence" value="ECO:0007669"/>
    <property type="project" value="UniProtKB-SubCell"/>
</dbReference>
<evidence type="ECO:0000256" key="2">
    <source>
        <dbReference type="ARBA" id="ARBA00022692"/>
    </source>
</evidence>
<organism evidence="9 10">
    <name type="scientific">Eremothecium sinecaudum</name>
    <dbReference type="NCBI Taxonomy" id="45286"/>
    <lineage>
        <taxon>Eukaryota</taxon>
        <taxon>Fungi</taxon>
        <taxon>Dikarya</taxon>
        <taxon>Ascomycota</taxon>
        <taxon>Saccharomycotina</taxon>
        <taxon>Saccharomycetes</taxon>
        <taxon>Saccharomycetales</taxon>
        <taxon>Saccharomycetaceae</taxon>
        <taxon>Eremothecium</taxon>
    </lineage>
</organism>
<feature type="region of interest" description="Disordered" evidence="5">
    <location>
        <begin position="178"/>
        <end position="212"/>
    </location>
</feature>
<dbReference type="Pfam" id="PF20520">
    <property type="entry name" value="Ac45-VOA1_TM"/>
    <property type="match status" value="1"/>
</dbReference>
<evidence type="ECO:0000259" key="8">
    <source>
        <dbReference type="Pfam" id="PF20520"/>
    </source>
</evidence>
<keyword evidence="4 6" id="KW-0472">Membrane</keyword>
<dbReference type="OrthoDB" id="9985059at2759"/>
<comment type="subcellular location">
    <subcellularLocation>
        <location evidence="1">Membrane</location>
        <topology evidence="1">Single-pass membrane protein</topology>
    </subcellularLocation>
</comment>
<evidence type="ECO:0000256" key="6">
    <source>
        <dbReference type="SAM" id="Phobius"/>
    </source>
</evidence>
<keyword evidence="7" id="KW-0732">Signal</keyword>